<dbReference type="PRINTS" id="PR00757">
    <property type="entry name" value="AMINEOXDASEF"/>
</dbReference>
<evidence type="ECO:0000259" key="6">
    <source>
        <dbReference type="Pfam" id="PF01593"/>
    </source>
</evidence>
<proteinExistence type="inferred from homology"/>
<dbReference type="Proteomes" id="UP001497457">
    <property type="component" value="Chromosome 31b"/>
</dbReference>
<accession>A0ABC9D130</accession>
<evidence type="ECO:0000313" key="7">
    <source>
        <dbReference type="EMBL" id="CAL5029374.1"/>
    </source>
</evidence>
<dbReference type="InterPro" id="IPR002937">
    <property type="entry name" value="Amino_oxidase"/>
</dbReference>
<keyword evidence="4" id="KW-0560">Oxidoreductase</keyword>
<evidence type="ECO:0000256" key="1">
    <source>
        <dbReference type="ARBA" id="ARBA00001974"/>
    </source>
</evidence>
<dbReference type="Pfam" id="PF01593">
    <property type="entry name" value="Amino_oxidase"/>
    <property type="match status" value="1"/>
</dbReference>
<comment type="similarity">
    <text evidence="3">Belongs to the flavin monoamine oxidase family.</text>
</comment>
<reference evidence="8" key="1">
    <citation type="submission" date="2024-06" db="EMBL/GenBank/DDBJ databases">
        <authorList>
            <person name="Ryan C."/>
        </authorList>
    </citation>
    <scope>NUCLEOTIDE SEQUENCE [LARGE SCALE GENOMIC DNA]</scope>
</reference>
<feature type="domain" description="Amine oxidase" evidence="6">
    <location>
        <begin position="34"/>
        <end position="481"/>
    </location>
</feature>
<dbReference type="GO" id="GO:0006598">
    <property type="term" value="P:polyamine catabolic process"/>
    <property type="evidence" value="ECO:0007669"/>
    <property type="project" value="UniProtKB-ARBA"/>
</dbReference>
<dbReference type="InterPro" id="IPR050281">
    <property type="entry name" value="Flavin_monoamine_oxidase"/>
</dbReference>
<gene>
    <name evidence="7" type="ORF">URODEC1_LOCUS80335</name>
</gene>
<reference evidence="7 8" key="2">
    <citation type="submission" date="2024-10" db="EMBL/GenBank/DDBJ databases">
        <authorList>
            <person name="Ryan C."/>
        </authorList>
    </citation>
    <scope>NUCLEOTIDE SEQUENCE [LARGE SCALE GENOMIC DNA]</scope>
</reference>
<feature type="binding site" evidence="5">
    <location>
        <position position="243"/>
    </location>
    <ligand>
        <name>FAD</name>
        <dbReference type="ChEBI" id="CHEBI:57692"/>
    </ligand>
</feature>
<dbReference type="GO" id="GO:0050660">
    <property type="term" value="F:flavin adenine dinucleotide binding"/>
    <property type="evidence" value="ECO:0007669"/>
    <property type="project" value="UniProtKB-ARBA"/>
</dbReference>
<organism evidence="7 8">
    <name type="scientific">Urochloa decumbens</name>
    <dbReference type="NCBI Taxonomy" id="240449"/>
    <lineage>
        <taxon>Eukaryota</taxon>
        <taxon>Viridiplantae</taxon>
        <taxon>Streptophyta</taxon>
        <taxon>Embryophyta</taxon>
        <taxon>Tracheophyta</taxon>
        <taxon>Spermatophyta</taxon>
        <taxon>Magnoliopsida</taxon>
        <taxon>Liliopsida</taxon>
        <taxon>Poales</taxon>
        <taxon>Poaceae</taxon>
        <taxon>PACMAD clade</taxon>
        <taxon>Panicoideae</taxon>
        <taxon>Panicodae</taxon>
        <taxon>Paniceae</taxon>
        <taxon>Melinidinae</taxon>
        <taxon>Urochloa</taxon>
    </lineage>
</organism>
<evidence type="ECO:0000256" key="3">
    <source>
        <dbReference type="ARBA" id="ARBA00005995"/>
    </source>
</evidence>
<evidence type="ECO:0000256" key="5">
    <source>
        <dbReference type="PIRSR" id="PIRSR601613-1"/>
    </source>
</evidence>
<protein>
    <recommendedName>
        <fullName evidence="6">Amine oxidase domain-containing protein</fullName>
    </recommendedName>
</protein>
<dbReference type="SUPFAM" id="SSF51905">
    <property type="entry name" value="FAD/NAD(P)-binding domain"/>
    <property type="match status" value="1"/>
</dbReference>
<evidence type="ECO:0000256" key="2">
    <source>
        <dbReference type="ARBA" id="ARBA00004723"/>
    </source>
</evidence>
<dbReference type="InterPro" id="IPR036188">
    <property type="entry name" value="FAD/NAD-bd_sf"/>
</dbReference>
<dbReference type="AlphaFoldDB" id="A0ABC9D130"/>
<evidence type="ECO:0000313" key="8">
    <source>
        <dbReference type="Proteomes" id="UP001497457"/>
    </source>
</evidence>
<dbReference type="GO" id="GO:0046592">
    <property type="term" value="F:polyamine oxidase activity"/>
    <property type="evidence" value="ECO:0007669"/>
    <property type="project" value="UniProtKB-ARBA"/>
</dbReference>
<dbReference type="PANTHER" id="PTHR10742">
    <property type="entry name" value="FLAVIN MONOAMINE OXIDASE"/>
    <property type="match status" value="1"/>
</dbReference>
<feature type="binding site" evidence="5">
    <location>
        <position position="35"/>
    </location>
    <ligand>
        <name>FAD</name>
        <dbReference type="ChEBI" id="CHEBI:57692"/>
    </ligand>
</feature>
<dbReference type="InterPro" id="IPR001613">
    <property type="entry name" value="Flavin_amine_oxidase"/>
</dbReference>
<dbReference type="Gene3D" id="3.50.50.60">
    <property type="entry name" value="FAD/NAD(P)-binding domain"/>
    <property type="match status" value="2"/>
</dbReference>
<comment type="cofactor">
    <cofactor evidence="1">
        <name>FAD</name>
        <dbReference type="ChEBI" id="CHEBI:57692"/>
    </cofactor>
</comment>
<dbReference type="Gene3D" id="3.90.660.10">
    <property type="match status" value="1"/>
</dbReference>
<keyword evidence="8" id="KW-1185">Reference proteome</keyword>
<comment type="pathway">
    <text evidence="2">Amine and polyamine degradation; spermine degradation.</text>
</comment>
<name>A0ABC9D130_9POAL</name>
<dbReference type="SUPFAM" id="SSF54373">
    <property type="entry name" value="FAD-linked reductases, C-terminal domain"/>
    <property type="match status" value="1"/>
</dbReference>
<dbReference type="EMBL" id="OZ075141">
    <property type="protein sequence ID" value="CAL5029374.1"/>
    <property type="molecule type" value="Genomic_DNA"/>
</dbReference>
<evidence type="ECO:0000256" key="4">
    <source>
        <dbReference type="ARBA" id="ARBA00023002"/>
    </source>
</evidence>
<sequence length="518" mass="56899">MDQPPNGFAAGGFFKHIDGQNSSPPSVIVIGGGISGIAAARALSNASFKVTLLESRDRLGGRVHTDYSFGCPIDMGASWLHGVCNENSLAPLIRMLGLRLYRTSGDNSVLYDHDLESYALFDKNGQQVPQEIVTKVGETFEKILKETVKVRDEHANDMALIQAMAIVLDRNPHLKLEGLEYEVLQWCICRLEAWFATDTDNISLKNWDQEHVLTGGHGLMVNGYDPVIKALARDLDIHLNHRVTKIIQRYNKVIVCVEDGASFVADAAIITVPLGVLKANIIKFEPDLPTEKLSAIADLGVGIENKIALKFNTVFWPNVEVLGRVAPTSNSCGYFLNLHKATGNPVLVCMVAGRLAYEIEKLSDEESVNFVMSQLRKMLPKATEPVKHRKHILLPVSVELFVTPGIFGSFLQVQYLVSRWGSDPNSLGSYSCDLVGKPADLYERFCAPVGNLFFAGEAACIDHSGSVHGAYSSGIAAAEDCRRRLSTQLGISDLFQVGKIVVREEMTEVMVPFQISRL</sequence>
<dbReference type="PANTHER" id="PTHR10742:SF228">
    <property type="entry name" value="POLYAMINE OXIDASE 4-RELATED"/>
    <property type="match status" value="1"/>
</dbReference>